<reference evidence="4 5" key="1">
    <citation type="submission" date="2019-12" db="EMBL/GenBank/DDBJ databases">
        <title>The draft genomic sequence of strain Chitinophaga oryziterrae JCM 16595.</title>
        <authorList>
            <person name="Zhang X."/>
        </authorList>
    </citation>
    <scope>NUCLEOTIDE SEQUENCE [LARGE SCALE GENOMIC DNA]</scope>
    <source>
        <strain evidence="4 5">JCM 16595</strain>
    </source>
</reference>
<dbReference type="SUPFAM" id="SSF53474">
    <property type="entry name" value="alpha/beta-Hydrolases"/>
    <property type="match status" value="1"/>
</dbReference>
<evidence type="ECO:0000256" key="2">
    <source>
        <dbReference type="SAM" id="SignalP"/>
    </source>
</evidence>
<protein>
    <submittedName>
        <fullName evidence="4">Prolyl oligopeptidase family serine peptidase</fullName>
    </submittedName>
</protein>
<dbReference type="Gene3D" id="3.40.50.1820">
    <property type="entry name" value="alpha/beta hydrolase"/>
    <property type="match status" value="1"/>
</dbReference>
<feature type="domain" description="Peptidase S9 prolyl oligopeptidase catalytic" evidence="3">
    <location>
        <begin position="677"/>
        <end position="858"/>
    </location>
</feature>
<dbReference type="RefSeq" id="WP_157298880.1">
    <property type="nucleotide sequence ID" value="NZ_BAAAZB010000005.1"/>
</dbReference>
<accession>A0A6N8J5Q2</accession>
<evidence type="ECO:0000259" key="3">
    <source>
        <dbReference type="Pfam" id="PF00326"/>
    </source>
</evidence>
<dbReference type="AlphaFoldDB" id="A0A6N8J5Q2"/>
<feature type="chain" id="PRO_5026794636" evidence="2">
    <location>
        <begin position="21"/>
        <end position="876"/>
    </location>
</feature>
<dbReference type="InterPro" id="IPR029058">
    <property type="entry name" value="AB_hydrolase_fold"/>
</dbReference>
<gene>
    <name evidence="4" type="ORF">GO495_06650</name>
</gene>
<keyword evidence="1" id="KW-0378">Hydrolase</keyword>
<keyword evidence="2" id="KW-0732">Signal</keyword>
<feature type="signal peptide" evidence="2">
    <location>
        <begin position="1"/>
        <end position="20"/>
    </location>
</feature>
<organism evidence="4 5">
    <name type="scientific">Chitinophaga oryziterrae</name>
    <dbReference type="NCBI Taxonomy" id="1031224"/>
    <lineage>
        <taxon>Bacteria</taxon>
        <taxon>Pseudomonadati</taxon>
        <taxon>Bacteroidota</taxon>
        <taxon>Chitinophagia</taxon>
        <taxon>Chitinophagales</taxon>
        <taxon>Chitinophagaceae</taxon>
        <taxon>Chitinophaga</taxon>
    </lineage>
</organism>
<proteinExistence type="predicted"/>
<evidence type="ECO:0000313" key="5">
    <source>
        <dbReference type="Proteomes" id="UP000468388"/>
    </source>
</evidence>
<dbReference type="GO" id="GO:0004252">
    <property type="term" value="F:serine-type endopeptidase activity"/>
    <property type="evidence" value="ECO:0007669"/>
    <property type="project" value="TreeGrafter"/>
</dbReference>
<sequence length="876" mass="99504">MKRLFLCIHLLALAALHSSAQKPPITDTSYKTWTTVNNGKISGNGWFVSYIINNKPIGQNTVVITATNKSWQYETASFSDSNFSKDSRYLFAVKNQDTLVQLNLQTKEFSFIPHCKGYTLCSISKEDYIIYRLDNPSSDLIIKNLKTQKQRVISNSFEYIINKAGNAIITKLKGDTLFPEVMQWTDLSSGRSKTIYRGKETTNQIFDLTGSKTAFTTSSDNSTQIWVYDNSSLFSQMIASDSSEGIVKGCKISIDNSWKFSSDGEGIFFTQNPVQESDPSPNLTIWSYQDAYLRSYYNNYKAGILSGTNLSLLDIQKKKIRKLLSGLQKVKDGIIPDLHNEYLLVESSFARADDRDWNKYANFSYYLCNVKTGELRIIKEHSSFQINNIILSPDNSYLVYYDSEFSKYISINIHTNKSAIISEDIPGGLHCFFLPDRGVPNVQNGLGGIVGWLIKSKRVLIQGTFDIWSVDLEGRTKPLNLTEGKSNHTIIFSPLNIGKFTPVSEKASILVLGFNLKNKDCGIYNLNLGKKKLEELIVSPTFLGNPYDNYAGFQKAEQSNAYLISEVKVNQSLNYIYTKDFKEIVYLSNNRPEKAYNWINSELLTYKDKDGNLCESILYKPENFDPHKKYPVIFSIYLDQTNSLNNYLSPEPSRTGLNVPLLVSNNYLFVKPNIYRIKGKPGEAALNSVLAAVNYLASYTWVDSSNMAITGHSFGGYEANYIIAKTNKFKAALVGAGPSNLVVSYNELWSDKDDSKQSYLKNAAYLMGEDFENATDKYVENSPIFFARNIKTPVLLLHNKMDITVPVVHSVSLFVQLRKLQKPAWLLQYKDGNHILTNTEDEIDFQDRIKSYFDYFLKSQQMPDWMSNYIRPTHIE</sequence>
<dbReference type="OrthoDB" id="9812921at2"/>
<dbReference type="SUPFAM" id="SSF82171">
    <property type="entry name" value="DPP6 N-terminal domain-like"/>
    <property type="match status" value="1"/>
</dbReference>
<dbReference type="Proteomes" id="UP000468388">
    <property type="component" value="Unassembled WGS sequence"/>
</dbReference>
<keyword evidence="5" id="KW-1185">Reference proteome</keyword>
<evidence type="ECO:0000313" key="4">
    <source>
        <dbReference type="EMBL" id="MVT40254.1"/>
    </source>
</evidence>
<dbReference type="PANTHER" id="PTHR42776:SF4">
    <property type="entry name" value="ACYLAMINO-ACID-RELEASING ENZYME"/>
    <property type="match status" value="1"/>
</dbReference>
<evidence type="ECO:0000256" key="1">
    <source>
        <dbReference type="ARBA" id="ARBA00022801"/>
    </source>
</evidence>
<dbReference type="Pfam" id="PF00326">
    <property type="entry name" value="Peptidase_S9"/>
    <property type="match status" value="1"/>
</dbReference>
<comment type="caution">
    <text evidence="4">The sequence shown here is derived from an EMBL/GenBank/DDBJ whole genome shotgun (WGS) entry which is preliminary data.</text>
</comment>
<dbReference type="InterPro" id="IPR001375">
    <property type="entry name" value="Peptidase_S9_cat"/>
</dbReference>
<dbReference type="GO" id="GO:0006508">
    <property type="term" value="P:proteolysis"/>
    <property type="evidence" value="ECO:0007669"/>
    <property type="project" value="InterPro"/>
</dbReference>
<dbReference type="PANTHER" id="PTHR42776">
    <property type="entry name" value="SERINE PEPTIDASE S9 FAMILY MEMBER"/>
    <property type="match status" value="1"/>
</dbReference>
<dbReference type="EMBL" id="WRXO01000001">
    <property type="protein sequence ID" value="MVT40254.1"/>
    <property type="molecule type" value="Genomic_DNA"/>
</dbReference>
<name>A0A6N8J5Q2_9BACT</name>